<keyword evidence="1" id="KW-0460">Magnesium</keyword>
<dbReference type="SUPFAM" id="SSF101478">
    <property type="entry name" value="ADP-ribosylglycohydrolase"/>
    <property type="match status" value="1"/>
</dbReference>
<feature type="non-terminal residue" evidence="2">
    <location>
        <position position="592"/>
    </location>
</feature>
<gene>
    <name evidence="2" type="ORF">EZS28_018459</name>
</gene>
<name>A0A5J4VTL7_9EUKA</name>
<dbReference type="PANTHER" id="PTHR16222:SF12">
    <property type="entry name" value="ADP-RIBOSYLGLYCOHYDROLASE-RELATED"/>
    <property type="match status" value="1"/>
</dbReference>
<evidence type="ECO:0000313" key="2">
    <source>
        <dbReference type="EMBL" id="KAA6386014.1"/>
    </source>
</evidence>
<dbReference type="Proteomes" id="UP000324800">
    <property type="component" value="Unassembled WGS sequence"/>
</dbReference>
<evidence type="ECO:0000256" key="1">
    <source>
        <dbReference type="PIRSR" id="PIRSR605502-1"/>
    </source>
</evidence>
<feature type="binding site" evidence="1">
    <location>
        <position position="38"/>
    </location>
    <ligand>
        <name>Mg(2+)</name>
        <dbReference type="ChEBI" id="CHEBI:18420"/>
        <label>1</label>
    </ligand>
</feature>
<keyword evidence="1" id="KW-0479">Metal-binding</keyword>
<dbReference type="AlphaFoldDB" id="A0A5J4VTL7"/>
<dbReference type="Gene3D" id="1.10.4080.10">
    <property type="entry name" value="ADP-ribosylation/Crystallin J1"/>
    <property type="match status" value="2"/>
</dbReference>
<comment type="cofactor">
    <cofactor evidence="1">
        <name>Mg(2+)</name>
        <dbReference type="ChEBI" id="CHEBI:18420"/>
    </cofactor>
    <text evidence="1">Binds 2 magnesium ions per subunit.</text>
</comment>
<dbReference type="Pfam" id="PF03747">
    <property type="entry name" value="ADP_ribosyl_GH"/>
    <property type="match status" value="2"/>
</dbReference>
<dbReference type="InterPro" id="IPR050792">
    <property type="entry name" value="ADP-ribosylglycohydrolase"/>
</dbReference>
<comment type="caution">
    <text evidence="2">The sequence shown here is derived from an EMBL/GenBank/DDBJ whole genome shotgun (WGS) entry which is preliminary data.</text>
</comment>
<dbReference type="InterPro" id="IPR005502">
    <property type="entry name" value="Ribosyl_crysJ1"/>
</dbReference>
<dbReference type="InterPro" id="IPR036705">
    <property type="entry name" value="Ribosyl_crysJ1_sf"/>
</dbReference>
<protein>
    <submittedName>
        <fullName evidence="2">Putative dinitrogenase reductase</fullName>
    </submittedName>
</protein>
<dbReference type="PANTHER" id="PTHR16222">
    <property type="entry name" value="ADP-RIBOSYLGLYCOHYDROLASE"/>
    <property type="match status" value="1"/>
</dbReference>
<dbReference type="GO" id="GO:0046872">
    <property type="term" value="F:metal ion binding"/>
    <property type="evidence" value="ECO:0007669"/>
    <property type="project" value="UniProtKB-KW"/>
</dbReference>
<dbReference type="OrthoDB" id="410104at2759"/>
<reference evidence="2 3" key="1">
    <citation type="submission" date="2019-03" db="EMBL/GenBank/DDBJ databases">
        <title>Single cell metagenomics reveals metabolic interactions within the superorganism composed of flagellate Streblomastix strix and complex community of Bacteroidetes bacteria on its surface.</title>
        <authorList>
            <person name="Treitli S.C."/>
            <person name="Kolisko M."/>
            <person name="Husnik F."/>
            <person name="Keeling P."/>
            <person name="Hampl V."/>
        </authorList>
    </citation>
    <scope>NUCLEOTIDE SEQUENCE [LARGE SCALE GENOMIC DNA]</scope>
    <source>
        <strain evidence="2">ST1C</strain>
    </source>
</reference>
<sequence>MLGAIIGDIIGSQFEVSNPVDMYGFNLFDRRLSSFTDDTVATIGVADAIINNGSNPDFQTFVRKWCIKYPEAGYGHTFLDWLASKDPKPYNSFGNGSAMRVSPCGWYSDNLQDCIDLATKSASISHDHPEGIKGATAITYVQRQNKIFDCTCQVTVPQAIFAFLNTDSFESCIRYAVSLGGDCDTIGAMAGSIAEAYYGIPIEIVETAIKDFLPKEFEEIIKKFYAVYINPKLITGLENTGKNPRNVKDKNGNPDFPHTTIQRHYPGTASMNEIYDSNQEQFHYNMGEKILEPKITVPKIEIEADKESKEDVERFLNAWTMNIPVIQIGEGKDGETSYVLNTGDLRSLEIEIKINSIPSFSMTINDGDYKIREALKKKIDKGIIAFGYKDWLVKFNIIILNTSSEAGDAMLDLSGIIYFKDLYTIEQKIYKEKTPKDILTEILKECNLGLYVVDNDWLNIPITENFINPHDMRISAIENLIYTKTRNNIWCFDLFGYMHIGNISSMQKEEISKYTLKPHTGKQIEESPMILTSIKHDPDGKEKFEDDNKIPIDYYTINNNISELLIHNVKSYSVVLENDKEELMEDDCGEDV</sequence>
<evidence type="ECO:0000313" key="3">
    <source>
        <dbReference type="Proteomes" id="UP000324800"/>
    </source>
</evidence>
<dbReference type="EMBL" id="SNRW01004998">
    <property type="protein sequence ID" value="KAA6386014.1"/>
    <property type="molecule type" value="Genomic_DNA"/>
</dbReference>
<proteinExistence type="predicted"/>
<accession>A0A5J4VTL7</accession>
<organism evidence="2 3">
    <name type="scientific">Streblomastix strix</name>
    <dbReference type="NCBI Taxonomy" id="222440"/>
    <lineage>
        <taxon>Eukaryota</taxon>
        <taxon>Metamonada</taxon>
        <taxon>Preaxostyla</taxon>
        <taxon>Oxymonadida</taxon>
        <taxon>Streblomastigidae</taxon>
        <taxon>Streblomastix</taxon>
    </lineage>
</organism>
<feature type="binding site" evidence="1">
    <location>
        <position position="36"/>
    </location>
    <ligand>
        <name>Mg(2+)</name>
        <dbReference type="ChEBI" id="CHEBI:18420"/>
        <label>1</label>
    </ligand>
</feature>
<feature type="binding site" evidence="1">
    <location>
        <position position="37"/>
    </location>
    <ligand>
        <name>Mg(2+)</name>
        <dbReference type="ChEBI" id="CHEBI:18420"/>
        <label>1</label>
    </ligand>
</feature>